<protein>
    <recommendedName>
        <fullName evidence="5 11">Proline iminopeptidase</fullName>
        <shortName evidence="11">PIP</shortName>
        <ecNumber evidence="4 11">3.4.11.5</ecNumber>
    </recommendedName>
    <alternativeName>
        <fullName evidence="10 11">Prolyl aminopeptidase</fullName>
    </alternativeName>
</protein>
<evidence type="ECO:0000256" key="9">
    <source>
        <dbReference type="ARBA" id="ARBA00022801"/>
    </source>
</evidence>
<evidence type="ECO:0000256" key="7">
    <source>
        <dbReference type="ARBA" id="ARBA00022490"/>
    </source>
</evidence>
<dbReference type="RefSeq" id="WP_330196533.1">
    <property type="nucleotide sequence ID" value="NZ_JAZDRO010000004.1"/>
</dbReference>
<evidence type="ECO:0000313" key="15">
    <source>
        <dbReference type="Proteomes" id="UP001310692"/>
    </source>
</evidence>
<organism evidence="14 15">
    <name type="scientific">Hyphobacterium marinum</name>
    <dbReference type="NCBI Taxonomy" id="3116574"/>
    <lineage>
        <taxon>Bacteria</taxon>
        <taxon>Pseudomonadati</taxon>
        <taxon>Pseudomonadota</taxon>
        <taxon>Alphaproteobacteria</taxon>
        <taxon>Maricaulales</taxon>
        <taxon>Maricaulaceae</taxon>
        <taxon>Hyphobacterium</taxon>
    </lineage>
</organism>
<dbReference type="PIRSF" id="PIRSF006431">
    <property type="entry name" value="Pept_S33"/>
    <property type="match status" value="1"/>
</dbReference>
<evidence type="ECO:0000256" key="4">
    <source>
        <dbReference type="ARBA" id="ARBA00012568"/>
    </source>
</evidence>
<evidence type="ECO:0000256" key="12">
    <source>
        <dbReference type="RuleBase" id="RU003421"/>
    </source>
</evidence>
<proteinExistence type="inferred from homology"/>
<gene>
    <name evidence="14" type="primary">pip</name>
    <name evidence="14" type="ORF">V0U35_09815</name>
</gene>
<comment type="catalytic activity">
    <reaction evidence="1 11 12">
        <text>Release of N-terminal proline from a peptide.</text>
        <dbReference type="EC" id="3.4.11.5"/>
    </reaction>
</comment>
<name>A0ABU7LZJ8_9PROT</name>
<comment type="caution">
    <text evidence="14">The sequence shown here is derived from an EMBL/GenBank/DDBJ whole genome shotgun (WGS) entry which is preliminary data.</text>
</comment>
<keyword evidence="9 11" id="KW-0378">Hydrolase</keyword>
<dbReference type="Gene3D" id="3.40.50.1820">
    <property type="entry name" value="alpha/beta hydrolase"/>
    <property type="match status" value="1"/>
</dbReference>
<feature type="domain" description="AB hydrolase-1" evidence="13">
    <location>
        <begin position="49"/>
        <end position="302"/>
    </location>
</feature>
<evidence type="ECO:0000256" key="2">
    <source>
        <dbReference type="ARBA" id="ARBA00004496"/>
    </source>
</evidence>
<dbReference type="PANTHER" id="PTHR43722">
    <property type="entry name" value="PROLINE IMINOPEPTIDASE"/>
    <property type="match status" value="1"/>
</dbReference>
<dbReference type="GO" id="GO:0004177">
    <property type="term" value="F:aminopeptidase activity"/>
    <property type="evidence" value="ECO:0007669"/>
    <property type="project" value="UniProtKB-KW"/>
</dbReference>
<sequence>MISPHDQPARKPLYPPLSPHFTTMLDVGDGHRLYVEECGNADGLPALALHGGPGGGSSPLMRRFFDPDRYKTVLFDQRGCGRSTPHSQLEANTTQHLVADIERIREARGIDKWVVYGGSWGSTLALAYARAHPDRVPGLILRGVFLGSQAELDWFYRAGANALFPDAWDALTERLSSQEREDVLAAYHQRLLNPDPAARRDDADAWAAWESSLIALLPDGGPVATGPRNDAISRIETHYFVNNCFFERDAELLLDADRYNHLPGVIIQGRYDVITPARTAWALSKAWPKARFEFVPDAGHSAGEPGVADAIIRAADAFADQFR</sequence>
<dbReference type="InterPro" id="IPR002410">
    <property type="entry name" value="Peptidase_S33"/>
</dbReference>
<dbReference type="InterPro" id="IPR000073">
    <property type="entry name" value="AB_hydrolase_1"/>
</dbReference>
<keyword evidence="15" id="KW-1185">Reference proteome</keyword>
<evidence type="ECO:0000313" key="14">
    <source>
        <dbReference type="EMBL" id="MEE2566976.1"/>
    </source>
</evidence>
<evidence type="ECO:0000256" key="1">
    <source>
        <dbReference type="ARBA" id="ARBA00001585"/>
    </source>
</evidence>
<dbReference type="EC" id="3.4.11.5" evidence="4 11"/>
<keyword evidence="6 11" id="KW-0031">Aminopeptidase</keyword>
<comment type="similarity">
    <text evidence="3 11 12">Belongs to the peptidase S33 family.</text>
</comment>
<evidence type="ECO:0000256" key="11">
    <source>
        <dbReference type="PIRNR" id="PIRNR006431"/>
    </source>
</evidence>
<accession>A0ABU7LZJ8</accession>
<dbReference type="Pfam" id="PF00561">
    <property type="entry name" value="Abhydrolase_1"/>
    <property type="match status" value="1"/>
</dbReference>
<evidence type="ECO:0000256" key="3">
    <source>
        <dbReference type="ARBA" id="ARBA00010088"/>
    </source>
</evidence>
<dbReference type="InterPro" id="IPR005944">
    <property type="entry name" value="Pro_iminopeptidase"/>
</dbReference>
<dbReference type="PRINTS" id="PR00111">
    <property type="entry name" value="ABHYDROLASE"/>
</dbReference>
<comment type="subcellular location">
    <subcellularLocation>
        <location evidence="2 11">Cytoplasm</location>
    </subcellularLocation>
</comment>
<keyword evidence="8 11" id="KW-0645">Protease</keyword>
<dbReference type="InterPro" id="IPR029058">
    <property type="entry name" value="AB_hydrolase_fold"/>
</dbReference>
<reference evidence="14 15" key="1">
    <citation type="submission" date="2024-01" db="EMBL/GenBank/DDBJ databases">
        <title>Hyphobacterium bacterium isolated from marine sediment.</title>
        <authorList>
            <person name="Zhao S."/>
        </authorList>
    </citation>
    <scope>NUCLEOTIDE SEQUENCE [LARGE SCALE GENOMIC DNA]</scope>
    <source>
        <strain evidence="14 15">Y60-23</strain>
    </source>
</reference>
<dbReference type="Proteomes" id="UP001310692">
    <property type="component" value="Unassembled WGS sequence"/>
</dbReference>
<dbReference type="NCBIfam" id="TIGR01249">
    <property type="entry name" value="pro_imino_pep_1"/>
    <property type="match status" value="1"/>
</dbReference>
<evidence type="ECO:0000259" key="13">
    <source>
        <dbReference type="Pfam" id="PF00561"/>
    </source>
</evidence>
<evidence type="ECO:0000256" key="5">
    <source>
        <dbReference type="ARBA" id="ARBA00021843"/>
    </source>
</evidence>
<dbReference type="EMBL" id="JAZDRO010000004">
    <property type="protein sequence ID" value="MEE2566976.1"/>
    <property type="molecule type" value="Genomic_DNA"/>
</dbReference>
<evidence type="ECO:0000256" key="8">
    <source>
        <dbReference type="ARBA" id="ARBA00022670"/>
    </source>
</evidence>
<evidence type="ECO:0000256" key="6">
    <source>
        <dbReference type="ARBA" id="ARBA00022438"/>
    </source>
</evidence>
<keyword evidence="7 11" id="KW-0963">Cytoplasm</keyword>
<dbReference type="SUPFAM" id="SSF53474">
    <property type="entry name" value="alpha/beta-Hydrolases"/>
    <property type="match status" value="1"/>
</dbReference>
<dbReference type="PANTHER" id="PTHR43722:SF1">
    <property type="entry name" value="PROLINE IMINOPEPTIDASE"/>
    <property type="match status" value="1"/>
</dbReference>
<evidence type="ECO:0000256" key="10">
    <source>
        <dbReference type="ARBA" id="ARBA00029605"/>
    </source>
</evidence>
<dbReference type="PRINTS" id="PR00793">
    <property type="entry name" value="PROAMNOPTASE"/>
</dbReference>